<feature type="signal peptide" evidence="1">
    <location>
        <begin position="1"/>
        <end position="34"/>
    </location>
</feature>
<proteinExistence type="predicted"/>
<dbReference type="EMBL" id="JAULSR010000001">
    <property type="protein sequence ID" value="KAK0635544.1"/>
    <property type="molecule type" value="Genomic_DNA"/>
</dbReference>
<dbReference type="AlphaFoldDB" id="A0AA39XKF1"/>
<sequence>MHMCRPSTTVTASWTWLVSKWWDINMFLTLPVFCQFVSPADQDMGTLNVSVPSRQQAGSRSKILDCVLTPVIFTEEKHAYRNNSPASCKTAKSQCSPSRFLLGCSQTPRA</sequence>
<evidence type="ECO:0000313" key="2">
    <source>
        <dbReference type="EMBL" id="KAK0635544.1"/>
    </source>
</evidence>
<dbReference type="Proteomes" id="UP001174934">
    <property type="component" value="Unassembled WGS sequence"/>
</dbReference>
<protein>
    <submittedName>
        <fullName evidence="2">Uncharacterized protein</fullName>
    </submittedName>
</protein>
<accession>A0AA39XKF1</accession>
<evidence type="ECO:0000256" key="1">
    <source>
        <dbReference type="SAM" id="SignalP"/>
    </source>
</evidence>
<comment type="caution">
    <text evidence="2">The sequence shown here is derived from an EMBL/GenBank/DDBJ whole genome shotgun (WGS) entry which is preliminary data.</text>
</comment>
<feature type="chain" id="PRO_5041347095" evidence="1">
    <location>
        <begin position="35"/>
        <end position="110"/>
    </location>
</feature>
<reference evidence="2" key="1">
    <citation type="submission" date="2023-06" db="EMBL/GenBank/DDBJ databases">
        <title>Genome-scale phylogeny and comparative genomics of the fungal order Sordariales.</title>
        <authorList>
            <consortium name="Lawrence Berkeley National Laboratory"/>
            <person name="Hensen N."/>
            <person name="Bonometti L."/>
            <person name="Westerberg I."/>
            <person name="Brannstrom I.O."/>
            <person name="Guillou S."/>
            <person name="Cros-Aarteil S."/>
            <person name="Calhoun S."/>
            <person name="Haridas S."/>
            <person name="Kuo A."/>
            <person name="Mondo S."/>
            <person name="Pangilinan J."/>
            <person name="Riley R."/>
            <person name="LaButti K."/>
            <person name="Andreopoulos B."/>
            <person name="Lipzen A."/>
            <person name="Chen C."/>
            <person name="Yanf M."/>
            <person name="Daum C."/>
            <person name="Ng V."/>
            <person name="Clum A."/>
            <person name="Steindorff A."/>
            <person name="Ohm R."/>
            <person name="Martin F."/>
            <person name="Silar P."/>
            <person name="Natvig D."/>
            <person name="Lalanne C."/>
            <person name="Gautier V."/>
            <person name="Ament-velasquez S.L."/>
            <person name="Kruys A."/>
            <person name="Hutchinson M.I."/>
            <person name="Powell A.J."/>
            <person name="Barry K."/>
            <person name="Miller A.N."/>
            <person name="Grigoriev I.V."/>
            <person name="Debuchy R."/>
            <person name="Gladieux P."/>
            <person name="Thoren M.H."/>
            <person name="Johannesson H."/>
        </authorList>
    </citation>
    <scope>NUCLEOTIDE SEQUENCE</scope>
    <source>
        <strain evidence="2">SMH3391-2</strain>
    </source>
</reference>
<keyword evidence="3" id="KW-1185">Reference proteome</keyword>
<gene>
    <name evidence="2" type="ORF">B0T17DRAFT_516587</name>
</gene>
<organism evidence="2 3">
    <name type="scientific">Bombardia bombarda</name>
    <dbReference type="NCBI Taxonomy" id="252184"/>
    <lineage>
        <taxon>Eukaryota</taxon>
        <taxon>Fungi</taxon>
        <taxon>Dikarya</taxon>
        <taxon>Ascomycota</taxon>
        <taxon>Pezizomycotina</taxon>
        <taxon>Sordariomycetes</taxon>
        <taxon>Sordariomycetidae</taxon>
        <taxon>Sordariales</taxon>
        <taxon>Lasiosphaeriaceae</taxon>
        <taxon>Bombardia</taxon>
    </lineage>
</organism>
<evidence type="ECO:0000313" key="3">
    <source>
        <dbReference type="Proteomes" id="UP001174934"/>
    </source>
</evidence>
<name>A0AA39XKF1_9PEZI</name>
<keyword evidence="1" id="KW-0732">Signal</keyword>